<dbReference type="InterPro" id="IPR006139">
    <property type="entry name" value="D-isomer_2_OHA_DH_cat_dom"/>
</dbReference>
<dbReference type="Pfam" id="PF00389">
    <property type="entry name" value="2-Hacid_dh"/>
    <property type="match status" value="1"/>
</dbReference>
<evidence type="ECO:0000259" key="1">
    <source>
        <dbReference type="Pfam" id="PF00389"/>
    </source>
</evidence>
<accession>A0A1C1CXR4</accession>
<evidence type="ECO:0000313" key="3">
    <source>
        <dbReference type="Proteomes" id="UP000094526"/>
    </source>
</evidence>
<gene>
    <name evidence="2" type="ORF">CLCR_10951</name>
</gene>
<comment type="caution">
    <text evidence="2">The sequence shown here is derived from an EMBL/GenBank/DDBJ whole genome shotgun (WGS) entry which is preliminary data.</text>
</comment>
<feature type="domain" description="D-isomer specific 2-hydroxyacid dehydrogenase catalytic" evidence="1">
    <location>
        <begin position="21"/>
        <end position="122"/>
    </location>
</feature>
<dbReference type="STRING" id="86049.A0A1C1CXR4"/>
<name>A0A1C1CXR4_9EURO</name>
<organism evidence="2 3">
    <name type="scientific">Cladophialophora carrionii</name>
    <dbReference type="NCBI Taxonomy" id="86049"/>
    <lineage>
        <taxon>Eukaryota</taxon>
        <taxon>Fungi</taxon>
        <taxon>Dikarya</taxon>
        <taxon>Ascomycota</taxon>
        <taxon>Pezizomycotina</taxon>
        <taxon>Eurotiomycetes</taxon>
        <taxon>Chaetothyriomycetidae</taxon>
        <taxon>Chaetothyriales</taxon>
        <taxon>Herpotrichiellaceae</taxon>
        <taxon>Cladophialophora</taxon>
    </lineage>
</organism>
<dbReference type="GO" id="GO:0051287">
    <property type="term" value="F:NAD binding"/>
    <property type="evidence" value="ECO:0007669"/>
    <property type="project" value="InterPro"/>
</dbReference>
<dbReference type="VEuPathDB" id="FungiDB:G647_00232"/>
<dbReference type="Proteomes" id="UP000094526">
    <property type="component" value="Unassembled WGS sequence"/>
</dbReference>
<dbReference type="EMBL" id="LGRB01000008">
    <property type="protein sequence ID" value="OCT53272.1"/>
    <property type="molecule type" value="Genomic_DNA"/>
</dbReference>
<reference evidence="3" key="1">
    <citation type="submission" date="2015-07" db="EMBL/GenBank/DDBJ databases">
        <authorList>
            <person name="Teixeira M.M."/>
            <person name="Souza R.C."/>
            <person name="Almeida L.G."/>
            <person name="Vicente V.A."/>
            <person name="de Hoog S."/>
            <person name="Bocca A.L."/>
            <person name="de Almeida S.R."/>
            <person name="Vasconcelos A.T."/>
            <person name="Felipe M.S."/>
        </authorList>
    </citation>
    <scope>NUCLEOTIDE SEQUENCE [LARGE SCALE GENOMIC DNA]</scope>
    <source>
        <strain evidence="3">KSF</strain>
    </source>
</reference>
<protein>
    <recommendedName>
        <fullName evidence="1">D-isomer specific 2-hydroxyacid dehydrogenase catalytic domain-containing protein</fullName>
    </recommendedName>
</protein>
<dbReference type="VEuPathDB" id="FungiDB:CLCR_10951"/>
<proteinExistence type="predicted"/>
<evidence type="ECO:0000313" key="2">
    <source>
        <dbReference type="EMBL" id="OCT53272.1"/>
    </source>
</evidence>
<dbReference type="SUPFAM" id="SSF52283">
    <property type="entry name" value="Formate/glycerate dehydrogenase catalytic domain-like"/>
    <property type="match status" value="1"/>
</dbReference>
<dbReference type="Gene3D" id="3.40.50.720">
    <property type="entry name" value="NAD(P)-binding Rossmann-like Domain"/>
    <property type="match status" value="1"/>
</dbReference>
<dbReference type="OrthoDB" id="9991913at2759"/>
<dbReference type="GO" id="GO:0016616">
    <property type="term" value="F:oxidoreductase activity, acting on the CH-OH group of donors, NAD or NADP as acceptor"/>
    <property type="evidence" value="ECO:0007669"/>
    <property type="project" value="InterPro"/>
</dbReference>
<dbReference type="AlphaFoldDB" id="A0A1C1CXR4"/>
<sequence>MEPWDNDIVSLLPDSHNIYTSVGAGYDWMDILLLTERGILYCNSGPACPLAVADAALNLVISVFRHFTLAQLGAKTGDPQTWSRTRCLTAGGSVESTIGVEQLCIENMNSVFSTRKVVTPVNPEALLK</sequence>
<keyword evidence="3" id="KW-1185">Reference proteome</keyword>